<organism evidence="7 9">
    <name type="scientific">Ochrobactrum quorumnocens</name>
    <dbReference type="NCBI Taxonomy" id="271865"/>
    <lineage>
        <taxon>Bacteria</taxon>
        <taxon>Pseudomonadati</taxon>
        <taxon>Pseudomonadota</taxon>
        <taxon>Alphaproteobacteria</taxon>
        <taxon>Hyphomicrobiales</taxon>
        <taxon>Brucellaceae</taxon>
        <taxon>Brucella/Ochrobactrum group</taxon>
        <taxon>Ochrobactrum</taxon>
    </lineage>
</organism>
<dbReference type="Proteomes" id="UP000327108">
    <property type="component" value="Unassembled WGS sequence"/>
</dbReference>
<dbReference type="PANTHER" id="PTHR43370:SF1">
    <property type="entry name" value="GUANOSINE ABC TRANSPORTER PERMEASE PROTEIN NUPQ"/>
    <property type="match status" value="1"/>
</dbReference>
<evidence type="ECO:0000256" key="5">
    <source>
        <dbReference type="ARBA" id="ARBA00023136"/>
    </source>
</evidence>
<evidence type="ECO:0000313" key="8">
    <source>
        <dbReference type="EMBL" id="KAA9366963.1"/>
    </source>
</evidence>
<feature type="transmembrane region" description="Helical" evidence="6">
    <location>
        <begin position="258"/>
        <end position="277"/>
    </location>
</feature>
<accession>A0A248UAW9</accession>
<keyword evidence="5 6" id="KW-0472">Membrane</keyword>
<name>A0A248UAW9_9HYPH</name>
<gene>
    <name evidence="7" type="ORF">CES85_4658</name>
    <name evidence="8" type="ORF">F3W84_15590</name>
</gene>
<dbReference type="GO" id="GO:0005886">
    <property type="term" value="C:plasma membrane"/>
    <property type="evidence" value="ECO:0007669"/>
    <property type="project" value="UniProtKB-SubCell"/>
</dbReference>
<keyword evidence="2" id="KW-1003">Cell membrane</keyword>
<dbReference type="KEGG" id="och:CES85_4658"/>
<dbReference type="CDD" id="cd06580">
    <property type="entry name" value="TM_PBP1_transp_TpRbsC_like"/>
    <property type="match status" value="1"/>
</dbReference>
<dbReference type="Proteomes" id="UP000215256">
    <property type="component" value="Chromosome 2"/>
</dbReference>
<dbReference type="EMBL" id="CP022603">
    <property type="protein sequence ID" value="ASV83875.1"/>
    <property type="molecule type" value="Genomic_DNA"/>
</dbReference>
<feature type="transmembrane region" description="Helical" evidence="6">
    <location>
        <begin position="217"/>
        <end position="246"/>
    </location>
</feature>
<dbReference type="GO" id="GO:0022857">
    <property type="term" value="F:transmembrane transporter activity"/>
    <property type="evidence" value="ECO:0007669"/>
    <property type="project" value="InterPro"/>
</dbReference>
<reference evidence="7 9" key="1">
    <citation type="submission" date="2017-07" db="EMBL/GenBank/DDBJ databases">
        <title>Phylogenetic study on the rhizospheric bacterium Ochrobactrum sp. A44.</title>
        <authorList>
            <person name="Krzyzanowska D.M."/>
            <person name="Ossowicki A."/>
            <person name="Rajewska M."/>
            <person name="Maciag T."/>
            <person name="Kaczynski Z."/>
            <person name="Czerwicka M."/>
            <person name="Jafra S."/>
        </authorList>
    </citation>
    <scope>NUCLEOTIDE SEQUENCE [LARGE SCALE GENOMIC DNA]</scope>
    <source>
        <strain evidence="7 9">A44</strain>
    </source>
</reference>
<evidence type="ECO:0000256" key="2">
    <source>
        <dbReference type="ARBA" id="ARBA00022475"/>
    </source>
</evidence>
<sequence>MEDFVIAILRSGTPLIYVTLAGVIAQRTGIWHLGLEGLMIAGACATIIGIVLTQSIWFALLIAIVVCVIGSILFWFVVEKLKANQIIAGLGLTGLGLGGTALAVQSIFGTQAAVSAPFGLPRLGPAFGAYGSLSILVLMMPFVVLAMWVVLRRTRFGLRLAAAGEHPFAARSVGVNPAVMRLVALMIGGILCALAGAELAAGSLQIFTQNMTAGRGFMGFAAVIFGAGHPIGASLAATFFAVVGALGIRAQLAFGDRVPHDLLLALPYIATVVGIWVSTQLRGGTKAASGFSELRDQ</sequence>
<evidence type="ECO:0000256" key="3">
    <source>
        <dbReference type="ARBA" id="ARBA00022692"/>
    </source>
</evidence>
<keyword evidence="10" id="KW-1185">Reference proteome</keyword>
<feature type="transmembrane region" description="Helical" evidence="6">
    <location>
        <begin position="178"/>
        <end position="197"/>
    </location>
</feature>
<proteinExistence type="predicted"/>
<dbReference type="AlphaFoldDB" id="A0A248UAW9"/>
<dbReference type="Pfam" id="PF02653">
    <property type="entry name" value="BPD_transp_2"/>
    <property type="match status" value="1"/>
</dbReference>
<evidence type="ECO:0000256" key="1">
    <source>
        <dbReference type="ARBA" id="ARBA00004651"/>
    </source>
</evidence>
<evidence type="ECO:0000256" key="6">
    <source>
        <dbReference type="SAM" id="Phobius"/>
    </source>
</evidence>
<comment type="subcellular location">
    <subcellularLocation>
        <location evidence="1">Cell membrane</location>
        <topology evidence="1">Multi-pass membrane protein</topology>
    </subcellularLocation>
</comment>
<dbReference type="OrthoDB" id="8070027at2"/>
<keyword evidence="3 6" id="KW-0812">Transmembrane</keyword>
<reference evidence="8 10" key="2">
    <citation type="submission" date="2019-09" db="EMBL/GenBank/DDBJ databases">
        <title>Biological control of the noxious weed angled onion (Allium triquetrum) thwarted by endophytic bacteria in Victoria, Australia.</title>
        <authorList>
            <person name="Tehranchian P."/>
            <person name="Adair R.J."/>
            <person name="Van T.H."/>
            <person name="Morrison P.D."/>
            <person name="Williams H."/>
            <person name="Lawrie A.C."/>
        </authorList>
    </citation>
    <scope>NUCLEOTIDE SEQUENCE [LARGE SCALE GENOMIC DNA]</scope>
    <source>
        <strain evidence="8 10">RPTAtOch1</strain>
    </source>
</reference>
<dbReference type="RefSeq" id="WP_094575541.1">
    <property type="nucleotide sequence ID" value="NZ_CP022603.1"/>
</dbReference>
<feature type="transmembrane region" description="Helical" evidence="6">
    <location>
        <begin position="90"/>
        <end position="108"/>
    </location>
</feature>
<dbReference type="InterPro" id="IPR001851">
    <property type="entry name" value="ABC_transp_permease"/>
</dbReference>
<dbReference type="PANTHER" id="PTHR43370">
    <property type="entry name" value="SUGAR ABC TRANSPORTER INTEGRAL MEMBRANE PROTEIN-RELATED"/>
    <property type="match status" value="1"/>
</dbReference>
<feature type="transmembrane region" description="Helical" evidence="6">
    <location>
        <begin position="128"/>
        <end position="151"/>
    </location>
</feature>
<evidence type="ECO:0000313" key="10">
    <source>
        <dbReference type="Proteomes" id="UP000327108"/>
    </source>
</evidence>
<evidence type="ECO:0000313" key="9">
    <source>
        <dbReference type="Proteomes" id="UP000215256"/>
    </source>
</evidence>
<keyword evidence="4 6" id="KW-1133">Transmembrane helix</keyword>
<dbReference type="EMBL" id="VYXQ01000015">
    <property type="protein sequence ID" value="KAA9366963.1"/>
    <property type="molecule type" value="Genomic_DNA"/>
</dbReference>
<feature type="transmembrane region" description="Helical" evidence="6">
    <location>
        <begin position="6"/>
        <end position="25"/>
    </location>
</feature>
<feature type="transmembrane region" description="Helical" evidence="6">
    <location>
        <begin position="30"/>
        <end position="50"/>
    </location>
</feature>
<feature type="transmembrane region" description="Helical" evidence="6">
    <location>
        <begin position="56"/>
        <end position="78"/>
    </location>
</feature>
<protein>
    <submittedName>
        <fullName evidence="8">ABC transporter permease</fullName>
    </submittedName>
    <submittedName>
        <fullName evidence="7">Branched-chain amino acid transport system / permease component family protein</fullName>
    </submittedName>
</protein>
<evidence type="ECO:0000313" key="7">
    <source>
        <dbReference type="EMBL" id="ASV83875.1"/>
    </source>
</evidence>
<evidence type="ECO:0000256" key="4">
    <source>
        <dbReference type="ARBA" id="ARBA00022989"/>
    </source>
</evidence>